<proteinExistence type="predicted"/>
<dbReference type="InterPro" id="IPR058031">
    <property type="entry name" value="AAA_lid_NorR"/>
</dbReference>
<dbReference type="EMBL" id="QNBC01000033">
    <property type="protein sequence ID" value="RKX66769.1"/>
    <property type="molecule type" value="Genomic_DNA"/>
</dbReference>
<keyword evidence="1" id="KW-0547">Nucleotide-binding</keyword>
<reference evidence="9 10" key="1">
    <citation type="submission" date="2018-06" db="EMBL/GenBank/DDBJ databases">
        <title>Extensive metabolic versatility and redundancy in microbially diverse, dynamic hydrothermal sediments.</title>
        <authorList>
            <person name="Dombrowski N."/>
            <person name="Teske A."/>
            <person name="Baker B.J."/>
        </authorList>
    </citation>
    <scope>NUCLEOTIDE SEQUENCE [LARGE SCALE GENOMIC DNA]</scope>
    <source>
        <strain evidence="9">B35_G9</strain>
    </source>
</reference>
<dbReference type="Pfam" id="PF02954">
    <property type="entry name" value="HTH_8"/>
    <property type="match status" value="1"/>
</dbReference>
<dbReference type="FunFam" id="3.40.50.300:FF:000006">
    <property type="entry name" value="DNA-binding transcriptional regulator NtrC"/>
    <property type="match status" value="1"/>
</dbReference>
<dbReference type="Pfam" id="PF00072">
    <property type="entry name" value="Response_reg"/>
    <property type="match status" value="1"/>
</dbReference>
<dbReference type="GO" id="GO:0006355">
    <property type="term" value="P:regulation of DNA-templated transcription"/>
    <property type="evidence" value="ECO:0007669"/>
    <property type="project" value="InterPro"/>
</dbReference>
<dbReference type="PROSITE" id="PS50045">
    <property type="entry name" value="SIGMA54_INTERACT_4"/>
    <property type="match status" value="1"/>
</dbReference>
<dbReference type="InterPro" id="IPR003593">
    <property type="entry name" value="AAA+_ATPase"/>
</dbReference>
<dbReference type="Pfam" id="PF25601">
    <property type="entry name" value="AAA_lid_14"/>
    <property type="match status" value="1"/>
</dbReference>
<evidence type="ECO:0000256" key="4">
    <source>
        <dbReference type="ARBA" id="ARBA00023125"/>
    </source>
</evidence>
<keyword evidence="4" id="KW-0238">DNA-binding</keyword>
<dbReference type="PROSITE" id="PS00676">
    <property type="entry name" value="SIGMA54_INTERACT_2"/>
    <property type="match status" value="1"/>
</dbReference>
<dbReference type="GO" id="GO:0043565">
    <property type="term" value="F:sequence-specific DNA binding"/>
    <property type="evidence" value="ECO:0007669"/>
    <property type="project" value="InterPro"/>
</dbReference>
<accession>A0A660S980</accession>
<dbReference type="Gene3D" id="1.10.10.60">
    <property type="entry name" value="Homeodomain-like"/>
    <property type="match status" value="1"/>
</dbReference>
<gene>
    <name evidence="9" type="ORF">DRP44_03425</name>
</gene>
<dbReference type="SMART" id="SM00382">
    <property type="entry name" value="AAA"/>
    <property type="match status" value="1"/>
</dbReference>
<evidence type="ECO:0000256" key="6">
    <source>
        <dbReference type="PROSITE-ProRule" id="PRU00169"/>
    </source>
</evidence>
<evidence type="ECO:0000313" key="10">
    <source>
        <dbReference type="Proteomes" id="UP000282321"/>
    </source>
</evidence>
<dbReference type="Gene3D" id="3.40.50.2300">
    <property type="match status" value="1"/>
</dbReference>
<dbReference type="PROSITE" id="PS00675">
    <property type="entry name" value="SIGMA54_INTERACT_1"/>
    <property type="match status" value="1"/>
</dbReference>
<keyword evidence="2" id="KW-0067">ATP-binding</keyword>
<dbReference type="GO" id="GO:0005524">
    <property type="term" value="F:ATP binding"/>
    <property type="evidence" value="ECO:0007669"/>
    <property type="project" value="UniProtKB-KW"/>
</dbReference>
<dbReference type="Gene3D" id="1.10.8.60">
    <property type="match status" value="1"/>
</dbReference>
<dbReference type="SUPFAM" id="SSF46689">
    <property type="entry name" value="Homeodomain-like"/>
    <property type="match status" value="1"/>
</dbReference>
<dbReference type="PROSITE" id="PS50110">
    <property type="entry name" value="RESPONSE_REGULATORY"/>
    <property type="match status" value="1"/>
</dbReference>
<dbReference type="Proteomes" id="UP000282321">
    <property type="component" value="Unassembled WGS sequence"/>
</dbReference>
<dbReference type="PANTHER" id="PTHR32071">
    <property type="entry name" value="TRANSCRIPTIONAL REGULATORY PROTEIN"/>
    <property type="match status" value="1"/>
</dbReference>
<dbReference type="InterPro" id="IPR025944">
    <property type="entry name" value="Sigma_54_int_dom_CS"/>
</dbReference>
<feature type="domain" description="Response regulatory" evidence="8">
    <location>
        <begin position="3"/>
        <end position="116"/>
    </location>
</feature>
<name>A0A660S980_UNCT6</name>
<evidence type="ECO:0000256" key="3">
    <source>
        <dbReference type="ARBA" id="ARBA00023015"/>
    </source>
</evidence>
<dbReference type="CDD" id="cd00009">
    <property type="entry name" value="AAA"/>
    <property type="match status" value="1"/>
</dbReference>
<evidence type="ECO:0000256" key="5">
    <source>
        <dbReference type="ARBA" id="ARBA00023163"/>
    </source>
</evidence>
<dbReference type="InterPro" id="IPR002078">
    <property type="entry name" value="Sigma_54_int"/>
</dbReference>
<evidence type="ECO:0000313" key="9">
    <source>
        <dbReference type="EMBL" id="RKX66769.1"/>
    </source>
</evidence>
<feature type="domain" description="Sigma-54 factor interaction" evidence="7">
    <location>
        <begin position="136"/>
        <end position="365"/>
    </location>
</feature>
<dbReference type="InterPro" id="IPR027417">
    <property type="entry name" value="P-loop_NTPase"/>
</dbReference>
<dbReference type="InterPro" id="IPR009057">
    <property type="entry name" value="Homeodomain-like_sf"/>
</dbReference>
<dbReference type="SUPFAM" id="SSF52540">
    <property type="entry name" value="P-loop containing nucleoside triphosphate hydrolases"/>
    <property type="match status" value="1"/>
</dbReference>
<keyword evidence="5" id="KW-0804">Transcription</keyword>
<sequence length="427" mass="48144">MVTILIVDDEAHIRKVIGGILKKRGYDIIEAENGVEGLNLFEQADIVITDIHMPKIDGLEFIEEIRTRTDRDVPIIILTAYSTTEIAIKALKLGAFDYIKKPFEKEELISSVEKASKTVEKGKEDVVARKGDFIVPIMKGEKGEKILKQVEKIADLNVNVILTGETGTGKSLLASYIHAIGNRSKNPFIKVNCGAIPKELIESELFGHKKGAFTGAYDTKPGKFQLADGGTIFLDEIAEIPLNLQAKLLYAIQEKEIQMVGGGKGEKVDVRIISATNRDIESLVERGEFREDLYYRISTIHLHLPPLRERIDEFREIVDFLMEDIKNKYDIENKVIDDHIMEKLMKYHWPGNIRELQNVLERFVLLGELKMKKSVTTSEFNLNAVQAETIKRALAVSGNNVSKAAELLGIARRTLYNKIKELDIEIN</sequence>
<keyword evidence="3" id="KW-0805">Transcription regulation</keyword>
<evidence type="ECO:0000256" key="2">
    <source>
        <dbReference type="ARBA" id="ARBA00022840"/>
    </source>
</evidence>
<protein>
    <recommendedName>
        <fullName evidence="11">Sigma-54-dependent Fis family transcriptional regulator</fullName>
    </recommendedName>
</protein>
<dbReference type="PROSITE" id="PS00688">
    <property type="entry name" value="SIGMA54_INTERACT_3"/>
    <property type="match status" value="1"/>
</dbReference>
<dbReference type="CDD" id="cd17536">
    <property type="entry name" value="REC_YesN-like"/>
    <property type="match status" value="1"/>
</dbReference>
<dbReference type="Gene3D" id="3.40.50.300">
    <property type="entry name" value="P-loop containing nucleotide triphosphate hydrolases"/>
    <property type="match status" value="1"/>
</dbReference>
<feature type="modified residue" description="4-aspartylphosphate" evidence="6">
    <location>
        <position position="50"/>
    </location>
</feature>
<organism evidence="9 10">
    <name type="scientific">candidate division TA06 bacterium</name>
    <dbReference type="NCBI Taxonomy" id="2250710"/>
    <lineage>
        <taxon>Bacteria</taxon>
        <taxon>Bacteria division TA06</taxon>
    </lineage>
</organism>
<keyword evidence="6" id="KW-0597">Phosphoprotein</keyword>
<dbReference type="InterPro" id="IPR001789">
    <property type="entry name" value="Sig_transdc_resp-reg_receiver"/>
</dbReference>
<dbReference type="Pfam" id="PF00158">
    <property type="entry name" value="Sigma54_activat"/>
    <property type="match status" value="1"/>
</dbReference>
<dbReference type="InterPro" id="IPR002197">
    <property type="entry name" value="HTH_Fis"/>
</dbReference>
<dbReference type="SMART" id="SM00448">
    <property type="entry name" value="REC"/>
    <property type="match status" value="1"/>
</dbReference>
<comment type="caution">
    <text evidence="9">The sequence shown here is derived from an EMBL/GenBank/DDBJ whole genome shotgun (WGS) entry which is preliminary data.</text>
</comment>
<evidence type="ECO:0008006" key="11">
    <source>
        <dbReference type="Google" id="ProtNLM"/>
    </source>
</evidence>
<dbReference type="SUPFAM" id="SSF52172">
    <property type="entry name" value="CheY-like"/>
    <property type="match status" value="1"/>
</dbReference>
<dbReference type="InterPro" id="IPR025662">
    <property type="entry name" value="Sigma_54_int_dom_ATP-bd_1"/>
</dbReference>
<evidence type="ECO:0000256" key="1">
    <source>
        <dbReference type="ARBA" id="ARBA00022741"/>
    </source>
</evidence>
<dbReference type="InterPro" id="IPR025943">
    <property type="entry name" value="Sigma_54_int_dom_ATP-bd_2"/>
</dbReference>
<evidence type="ECO:0000259" key="8">
    <source>
        <dbReference type="PROSITE" id="PS50110"/>
    </source>
</evidence>
<dbReference type="PRINTS" id="PR01590">
    <property type="entry name" value="HTHFIS"/>
</dbReference>
<dbReference type="GO" id="GO:0000160">
    <property type="term" value="P:phosphorelay signal transduction system"/>
    <property type="evidence" value="ECO:0007669"/>
    <property type="project" value="InterPro"/>
</dbReference>
<evidence type="ECO:0000259" key="7">
    <source>
        <dbReference type="PROSITE" id="PS50045"/>
    </source>
</evidence>
<dbReference type="AlphaFoldDB" id="A0A660S980"/>
<dbReference type="InterPro" id="IPR011006">
    <property type="entry name" value="CheY-like_superfamily"/>
</dbReference>